<name>A5DB11_PICGU</name>
<feature type="domain" description="GSKIP" evidence="1">
    <location>
        <begin position="54"/>
        <end position="112"/>
    </location>
</feature>
<protein>
    <recommendedName>
        <fullName evidence="1">GSKIP domain-containing protein</fullName>
    </recommendedName>
</protein>
<dbReference type="SUPFAM" id="SSF103107">
    <property type="entry name" value="Hypothetical protein c14orf129, hspc210"/>
    <property type="match status" value="1"/>
</dbReference>
<gene>
    <name evidence="2" type="ORF">PGUG_00466</name>
</gene>
<dbReference type="InParanoid" id="A5DB11"/>
<dbReference type="STRING" id="294746.A5DB11"/>
<evidence type="ECO:0000259" key="1">
    <source>
        <dbReference type="Pfam" id="PF05303"/>
    </source>
</evidence>
<dbReference type="OMA" id="NIESHIH"/>
<dbReference type="Gene3D" id="3.30.2280.10">
    <property type="entry name" value="Hypothetical protein (hspc210)"/>
    <property type="match status" value="1"/>
</dbReference>
<dbReference type="Proteomes" id="UP000001997">
    <property type="component" value="Unassembled WGS sequence"/>
</dbReference>
<dbReference type="InterPro" id="IPR023231">
    <property type="entry name" value="GSKIP_dom_sf"/>
</dbReference>
<reference evidence="2 3" key="1">
    <citation type="journal article" date="2009" name="Nature">
        <title>Evolution of pathogenicity and sexual reproduction in eight Candida genomes.</title>
        <authorList>
            <person name="Butler G."/>
            <person name="Rasmussen M.D."/>
            <person name="Lin M.F."/>
            <person name="Santos M.A."/>
            <person name="Sakthikumar S."/>
            <person name="Munro C.A."/>
            <person name="Rheinbay E."/>
            <person name="Grabherr M."/>
            <person name="Forche A."/>
            <person name="Reedy J.L."/>
            <person name="Agrafioti I."/>
            <person name="Arnaud M.B."/>
            <person name="Bates S."/>
            <person name="Brown A.J."/>
            <person name="Brunke S."/>
            <person name="Costanzo M.C."/>
            <person name="Fitzpatrick D.A."/>
            <person name="de Groot P.W."/>
            <person name="Harris D."/>
            <person name="Hoyer L.L."/>
            <person name="Hube B."/>
            <person name="Klis F.M."/>
            <person name="Kodira C."/>
            <person name="Lennard N."/>
            <person name="Logue M.E."/>
            <person name="Martin R."/>
            <person name="Neiman A.M."/>
            <person name="Nikolaou E."/>
            <person name="Quail M.A."/>
            <person name="Quinn J."/>
            <person name="Santos M.C."/>
            <person name="Schmitzberger F.F."/>
            <person name="Sherlock G."/>
            <person name="Shah P."/>
            <person name="Silverstein K.A."/>
            <person name="Skrzypek M.S."/>
            <person name="Soll D."/>
            <person name="Staggs R."/>
            <person name="Stansfield I."/>
            <person name="Stumpf M.P."/>
            <person name="Sudbery P.E."/>
            <person name="Srikantha T."/>
            <person name="Zeng Q."/>
            <person name="Berman J."/>
            <person name="Berriman M."/>
            <person name="Heitman J."/>
            <person name="Gow N.A."/>
            <person name="Lorenz M.C."/>
            <person name="Birren B.W."/>
            <person name="Kellis M."/>
            <person name="Cuomo C.A."/>
        </authorList>
    </citation>
    <scope>NUCLEOTIDE SEQUENCE [LARGE SCALE GENOMIC DNA]</scope>
    <source>
        <strain evidence="3">ATCC 6260 / CBS 566 / DSM 6381 / JCM 1539 / NBRC 10279 / NRRL Y-324</strain>
    </source>
</reference>
<organism evidence="2 3">
    <name type="scientific">Meyerozyma guilliermondii (strain ATCC 6260 / CBS 566 / DSM 6381 / JCM 1539 / NBRC 10279 / NRRL Y-324)</name>
    <name type="common">Yeast</name>
    <name type="synonym">Candida guilliermondii</name>
    <dbReference type="NCBI Taxonomy" id="294746"/>
    <lineage>
        <taxon>Eukaryota</taxon>
        <taxon>Fungi</taxon>
        <taxon>Dikarya</taxon>
        <taxon>Ascomycota</taxon>
        <taxon>Saccharomycotina</taxon>
        <taxon>Pichiomycetes</taxon>
        <taxon>Debaryomycetaceae</taxon>
        <taxon>Meyerozyma</taxon>
    </lineage>
</organism>
<keyword evidence="3" id="KW-1185">Reference proteome</keyword>
<accession>A5DB11</accession>
<dbReference type="EMBL" id="CH408155">
    <property type="protein sequence ID" value="EDK36368.2"/>
    <property type="molecule type" value="Genomic_DNA"/>
</dbReference>
<dbReference type="InterPro" id="IPR007967">
    <property type="entry name" value="GSKIP_dom"/>
</dbReference>
<dbReference type="RefSeq" id="XP_001487089.2">
    <property type="nucleotide sequence ID" value="XM_001487039.1"/>
</dbReference>
<dbReference type="HOGENOM" id="CLU_155352_0_0_1"/>
<evidence type="ECO:0000313" key="2">
    <source>
        <dbReference type="EMBL" id="EDK36368.2"/>
    </source>
</evidence>
<dbReference type="OrthoDB" id="5804279at2759"/>
<dbReference type="eggNOG" id="ENOG502T9YZ">
    <property type="taxonomic scope" value="Eukaryota"/>
</dbReference>
<dbReference type="GeneID" id="5129401"/>
<evidence type="ECO:0000313" key="3">
    <source>
        <dbReference type="Proteomes" id="UP000001997"/>
    </source>
</evidence>
<dbReference type="AlphaFoldDB" id="A5DB11"/>
<dbReference type="KEGG" id="pgu:PGUG_00466"/>
<sequence length="114" mass="13008">MDISTRNHELSVLHREYASYFPSCNLVLKETESAPVDDDIYAKLLSKRSPPSHIVLTTQEGKALKVTVGINGWYLCEEPEKSYETFESLLQIISPAFRDEFAQRLSSQLEQLQS</sequence>
<proteinExistence type="predicted"/>
<dbReference type="Pfam" id="PF05303">
    <property type="entry name" value="GSKIP_dom"/>
    <property type="match status" value="1"/>
</dbReference>
<dbReference type="VEuPathDB" id="FungiDB:PGUG_00466"/>